<organism evidence="4 5">
    <name type="scientific">Aquilegia coerulea</name>
    <name type="common">Rocky mountain columbine</name>
    <dbReference type="NCBI Taxonomy" id="218851"/>
    <lineage>
        <taxon>Eukaryota</taxon>
        <taxon>Viridiplantae</taxon>
        <taxon>Streptophyta</taxon>
        <taxon>Embryophyta</taxon>
        <taxon>Tracheophyta</taxon>
        <taxon>Spermatophyta</taxon>
        <taxon>Magnoliopsida</taxon>
        <taxon>Ranunculales</taxon>
        <taxon>Ranunculaceae</taxon>
        <taxon>Thalictroideae</taxon>
        <taxon>Aquilegia</taxon>
    </lineage>
</organism>
<evidence type="ECO:0000259" key="3">
    <source>
        <dbReference type="PROSITE" id="PS50102"/>
    </source>
</evidence>
<dbReference type="SMART" id="SM00360">
    <property type="entry name" value="RRM"/>
    <property type="match status" value="1"/>
</dbReference>
<dbReference type="EMBL" id="KZ305037">
    <property type="protein sequence ID" value="PIA42960.1"/>
    <property type="molecule type" value="Genomic_DNA"/>
</dbReference>
<sequence>MADSYWRYASSAATAPERDGVPRASFPGYLSSEASFLSAHHLRSPNDLRATPSDYLQKDILQLRPGAYGLDDFTGFASHSAPGLGGLTPGATIKGYPSLPEDPALISQRRDVAQGISRGIPDMLIEAPIMSRKVEESSILFVDGLPSDCTRREVAHLFRPFIGFKEIRLVHKEPRHSRDKAMVLCFVEFTDEKCALTAMEALQGYKFDEKKPDAPSLKIQFAQFPFHPSSSRDDQRLGDLR</sequence>
<dbReference type="AlphaFoldDB" id="A0A2G5DHH8"/>
<dbReference type="InParanoid" id="A0A2G5DHH8"/>
<dbReference type="OrthoDB" id="431169at2759"/>
<dbReference type="InterPro" id="IPR035979">
    <property type="entry name" value="RBD_domain_sf"/>
</dbReference>
<dbReference type="Pfam" id="PF00076">
    <property type="entry name" value="RRM_1"/>
    <property type="match status" value="1"/>
</dbReference>
<name>A0A2G5DHH8_AQUCA</name>
<evidence type="ECO:0000313" key="4">
    <source>
        <dbReference type="EMBL" id="PIA42960.1"/>
    </source>
</evidence>
<dbReference type="PROSITE" id="PS50102">
    <property type="entry name" value="RRM"/>
    <property type="match status" value="1"/>
</dbReference>
<gene>
    <name evidence="4" type="ORF">AQUCO_02000424v1</name>
</gene>
<dbReference type="CDD" id="cd21618">
    <property type="entry name" value="RRM_AtNSRA_like"/>
    <property type="match status" value="1"/>
</dbReference>
<dbReference type="GO" id="GO:0003723">
    <property type="term" value="F:RNA binding"/>
    <property type="evidence" value="ECO:0007669"/>
    <property type="project" value="UniProtKB-UniRule"/>
</dbReference>
<reference evidence="4 5" key="1">
    <citation type="submission" date="2017-09" db="EMBL/GenBank/DDBJ databases">
        <title>WGS assembly of Aquilegia coerulea Goldsmith.</title>
        <authorList>
            <person name="Hodges S."/>
            <person name="Kramer E."/>
            <person name="Nordborg M."/>
            <person name="Tomkins J."/>
            <person name="Borevitz J."/>
            <person name="Derieg N."/>
            <person name="Yan J."/>
            <person name="Mihaltcheva S."/>
            <person name="Hayes R.D."/>
            <person name="Rokhsar D."/>
        </authorList>
    </citation>
    <scope>NUCLEOTIDE SEQUENCE [LARGE SCALE GENOMIC DNA]</scope>
    <source>
        <strain evidence="5">cv. Goldsmith</strain>
    </source>
</reference>
<protein>
    <recommendedName>
        <fullName evidence="3">RRM domain-containing protein</fullName>
    </recommendedName>
</protein>
<dbReference type="InterPro" id="IPR012677">
    <property type="entry name" value="Nucleotide-bd_a/b_plait_sf"/>
</dbReference>
<evidence type="ECO:0000256" key="2">
    <source>
        <dbReference type="PROSITE-ProRule" id="PRU00176"/>
    </source>
</evidence>
<evidence type="ECO:0000313" key="5">
    <source>
        <dbReference type="Proteomes" id="UP000230069"/>
    </source>
</evidence>
<feature type="domain" description="RRM" evidence="3">
    <location>
        <begin position="138"/>
        <end position="224"/>
    </location>
</feature>
<proteinExistence type="predicted"/>
<keyword evidence="5" id="KW-1185">Reference proteome</keyword>
<dbReference type="Proteomes" id="UP000230069">
    <property type="component" value="Unassembled WGS sequence"/>
</dbReference>
<dbReference type="PANTHER" id="PTHR10501">
    <property type="entry name" value="U1 SMALL NUCLEAR RIBONUCLEOPROTEIN A/U2 SMALL NUCLEAR RIBONUCLEOPROTEIN B"/>
    <property type="match status" value="1"/>
</dbReference>
<dbReference type="Gene3D" id="3.30.70.330">
    <property type="match status" value="1"/>
</dbReference>
<keyword evidence="1 2" id="KW-0694">RNA-binding</keyword>
<dbReference type="InterPro" id="IPR000504">
    <property type="entry name" value="RRM_dom"/>
</dbReference>
<accession>A0A2G5DHH8</accession>
<dbReference type="FunFam" id="3.30.70.330:FF:000029">
    <property type="entry name" value="U2 small nuclear ribonucleoprotein B"/>
    <property type="match status" value="1"/>
</dbReference>
<evidence type="ECO:0000256" key="1">
    <source>
        <dbReference type="ARBA" id="ARBA00022884"/>
    </source>
</evidence>
<dbReference type="SUPFAM" id="SSF54928">
    <property type="entry name" value="RNA-binding domain, RBD"/>
    <property type="match status" value="1"/>
</dbReference>